<sequence length="416" mass="45446">MTGGDKGRIDARAEFMRAYLILGVLALLVVGAFVGTKWERPSSSSSSSSSSEVVEVETVAASSASLEVPKLRTEGPKAEASKRKAPKPPSPPAAEKKKKKANKVAKSQQEEVAAKPQQKAVAPHLDFSQPQHVCPGSPTTKGIKTGGPRQNKEVIYRILDKLGDGEVPETTTDMKVIKGGNFGFNKIECPFLTRDCADVRTHTGKQAAAQMKQSGPKWNETAQNFLDLKPGSLGSCALIGNSENMLKYNWGESIDAHDTVIRHNTPVGKYAKHVGSKATIIWVKGRYKGGGSAKASLAYLLPKNVNELPKNFKKDGKPILIRGIGAKPLDKTKRLLYYLQGANLRRKHPTGGYSRPLNIIASRLCTRVDLYGFGSRNSSGKYFKKSAKVRPAHMMAFEHWTFRYMMSKGKLCVYGE</sequence>
<feature type="region of interest" description="Disordered" evidence="11">
    <location>
        <begin position="38"/>
        <end position="148"/>
    </location>
</feature>
<dbReference type="GO" id="GO:0000139">
    <property type="term" value="C:Golgi membrane"/>
    <property type="evidence" value="ECO:0007669"/>
    <property type="project" value="UniProtKB-SubCell"/>
</dbReference>
<keyword evidence="10" id="KW-0325">Glycoprotein</keyword>
<organism evidence="16 17">
    <name type="scientific">Chloropicon primus</name>
    <dbReference type="NCBI Taxonomy" id="1764295"/>
    <lineage>
        <taxon>Eukaryota</taxon>
        <taxon>Viridiplantae</taxon>
        <taxon>Chlorophyta</taxon>
        <taxon>Chloropicophyceae</taxon>
        <taxon>Chloropicales</taxon>
        <taxon>Chloropicaceae</taxon>
        <taxon>Chloropicon</taxon>
    </lineage>
</organism>
<dbReference type="InterPro" id="IPR038578">
    <property type="entry name" value="GT29-like_sf"/>
</dbReference>
<dbReference type="AlphaFoldDB" id="A0A5B8MGS8"/>
<evidence type="ECO:0000256" key="1">
    <source>
        <dbReference type="ARBA" id="ARBA00004323"/>
    </source>
</evidence>
<evidence type="ECO:0000256" key="8">
    <source>
        <dbReference type="ARBA" id="ARBA00023034"/>
    </source>
</evidence>
<feature type="transmembrane region" description="Helical" evidence="12">
    <location>
        <begin position="18"/>
        <end position="38"/>
    </location>
</feature>
<evidence type="ECO:0000313" key="15">
    <source>
        <dbReference type="EMBL" id="CAD9717100.1"/>
    </source>
</evidence>
<evidence type="ECO:0000256" key="11">
    <source>
        <dbReference type="SAM" id="MobiDB-lite"/>
    </source>
</evidence>
<proteinExistence type="inferred from homology"/>
<feature type="compositionally biased region" description="Basic and acidic residues" evidence="11">
    <location>
        <begin position="69"/>
        <end position="82"/>
    </location>
</feature>
<gene>
    <name evidence="16" type="ORF">A3770_03p21510</name>
    <name evidence="13" type="ORF">CPRI1469_LOCUS5954</name>
    <name evidence="14" type="ORF">CPRI1469_LOCUS5955</name>
    <name evidence="15" type="ORF">CPRI1469_LOCUS5960</name>
</gene>
<reference evidence="13" key="2">
    <citation type="submission" date="2021-01" db="EMBL/GenBank/DDBJ databases">
        <authorList>
            <person name="Corre E."/>
            <person name="Pelletier E."/>
            <person name="Niang G."/>
            <person name="Scheremetjew M."/>
            <person name="Finn R."/>
            <person name="Kale V."/>
            <person name="Holt S."/>
            <person name="Cochrane G."/>
            <person name="Meng A."/>
            <person name="Brown T."/>
            <person name="Cohen L."/>
        </authorList>
    </citation>
    <scope>NUCLEOTIDE SEQUENCE</scope>
    <source>
        <strain evidence="13">CCMP1205</strain>
    </source>
</reference>
<evidence type="ECO:0000256" key="12">
    <source>
        <dbReference type="SAM" id="Phobius"/>
    </source>
</evidence>
<keyword evidence="8" id="KW-0333">Golgi apparatus</keyword>
<evidence type="ECO:0000256" key="5">
    <source>
        <dbReference type="ARBA" id="ARBA00022692"/>
    </source>
</evidence>
<evidence type="ECO:0000256" key="7">
    <source>
        <dbReference type="ARBA" id="ARBA00022989"/>
    </source>
</evidence>
<dbReference type="Gene3D" id="3.90.1480.20">
    <property type="entry name" value="Glycosyl transferase family 29"/>
    <property type="match status" value="1"/>
</dbReference>
<keyword evidence="3 16" id="KW-0328">Glycosyltransferase</keyword>
<evidence type="ECO:0000256" key="9">
    <source>
        <dbReference type="ARBA" id="ARBA00023136"/>
    </source>
</evidence>
<keyword evidence="5 12" id="KW-0812">Transmembrane</keyword>
<evidence type="ECO:0000313" key="17">
    <source>
        <dbReference type="Proteomes" id="UP000316726"/>
    </source>
</evidence>
<dbReference type="EMBL" id="HBHL01008962">
    <property type="protein sequence ID" value="CAD9717100.1"/>
    <property type="molecule type" value="Transcribed_RNA"/>
</dbReference>
<dbReference type="InterPro" id="IPR001675">
    <property type="entry name" value="Glyco_trans_29"/>
</dbReference>
<evidence type="ECO:0000313" key="13">
    <source>
        <dbReference type="EMBL" id="CAD9717094.1"/>
    </source>
</evidence>
<dbReference type="EMBL" id="HBHL01008956">
    <property type="protein sequence ID" value="CAD9717094.1"/>
    <property type="molecule type" value="Transcribed_RNA"/>
</dbReference>
<keyword evidence="4 16" id="KW-0808">Transferase</keyword>
<evidence type="ECO:0000313" key="16">
    <source>
        <dbReference type="EMBL" id="QDZ19633.1"/>
    </source>
</evidence>
<keyword evidence="17" id="KW-1185">Reference proteome</keyword>
<dbReference type="EMBL" id="HBHL01008957">
    <property type="protein sequence ID" value="CAD9717095.1"/>
    <property type="molecule type" value="Transcribed_RNA"/>
</dbReference>
<dbReference type="PANTHER" id="PTHR11987">
    <property type="entry name" value="ALPHA-2,8-SIALYLTRANSFERASE"/>
    <property type="match status" value="1"/>
</dbReference>
<protein>
    <submittedName>
        <fullName evidence="16">Sialyltransferase</fullName>
    </submittedName>
</protein>
<dbReference type="Pfam" id="PF00777">
    <property type="entry name" value="Glyco_transf_29"/>
    <property type="match status" value="1"/>
</dbReference>
<keyword evidence="9 12" id="KW-0472">Membrane</keyword>
<evidence type="ECO:0000256" key="6">
    <source>
        <dbReference type="ARBA" id="ARBA00022968"/>
    </source>
</evidence>
<keyword evidence="6" id="KW-0735">Signal-anchor</keyword>
<comment type="subcellular location">
    <subcellularLocation>
        <location evidence="1">Golgi apparatus membrane</location>
        <topology evidence="1">Single-pass type II membrane protein</topology>
    </subcellularLocation>
</comment>
<evidence type="ECO:0000256" key="4">
    <source>
        <dbReference type="ARBA" id="ARBA00022679"/>
    </source>
</evidence>
<keyword evidence="7 12" id="KW-1133">Transmembrane helix</keyword>
<dbReference type="PANTHER" id="PTHR11987:SF36">
    <property type="entry name" value="SIA-ALPHA-2,3-GAL-BETA-1,4-GLCNAC-R:ALPHA 2,8-SIALYLTRANSFERASE"/>
    <property type="match status" value="1"/>
</dbReference>
<evidence type="ECO:0000256" key="3">
    <source>
        <dbReference type="ARBA" id="ARBA00022676"/>
    </source>
</evidence>
<evidence type="ECO:0000256" key="10">
    <source>
        <dbReference type="ARBA" id="ARBA00023180"/>
    </source>
</evidence>
<dbReference type="GO" id="GO:0008373">
    <property type="term" value="F:sialyltransferase activity"/>
    <property type="evidence" value="ECO:0007669"/>
    <property type="project" value="InterPro"/>
</dbReference>
<feature type="compositionally biased region" description="Low complexity" evidence="11">
    <location>
        <begin position="42"/>
        <end position="65"/>
    </location>
</feature>
<dbReference type="Proteomes" id="UP000316726">
    <property type="component" value="Chromosome 3"/>
</dbReference>
<name>A0A5B8MGS8_9CHLO</name>
<dbReference type="EMBL" id="CP031036">
    <property type="protein sequence ID" value="QDZ19633.1"/>
    <property type="molecule type" value="Genomic_DNA"/>
</dbReference>
<evidence type="ECO:0000256" key="2">
    <source>
        <dbReference type="ARBA" id="ARBA00006003"/>
    </source>
</evidence>
<dbReference type="OrthoDB" id="10264956at2759"/>
<accession>A0A5B8MGS8</accession>
<dbReference type="InterPro" id="IPR050943">
    <property type="entry name" value="Glycosyltr_29_Sialyltrsf"/>
</dbReference>
<reference evidence="16 17" key="1">
    <citation type="submission" date="2018-07" db="EMBL/GenBank/DDBJ databases">
        <title>The complete nuclear genome of the prasinophyte Chloropicon primus (CCMP1205).</title>
        <authorList>
            <person name="Pombert J.-F."/>
            <person name="Otis C."/>
            <person name="Turmel M."/>
            <person name="Lemieux C."/>
        </authorList>
    </citation>
    <scope>NUCLEOTIDE SEQUENCE [LARGE SCALE GENOMIC DNA]</scope>
    <source>
        <strain evidence="16 17">CCMP1205</strain>
    </source>
</reference>
<evidence type="ECO:0000313" key="14">
    <source>
        <dbReference type="EMBL" id="CAD9717095.1"/>
    </source>
</evidence>
<comment type="similarity">
    <text evidence="2">Belongs to the glycosyltransferase 29 family.</text>
</comment>